<feature type="binding site" evidence="1">
    <location>
        <position position="70"/>
    </location>
    <ligand>
        <name>Mg(2+)</name>
        <dbReference type="ChEBI" id="CHEBI:18420"/>
        <label>1</label>
    </ligand>
</feature>
<dbReference type="Proteomes" id="UP001162131">
    <property type="component" value="Unassembled WGS sequence"/>
</dbReference>
<proteinExistence type="predicted"/>
<dbReference type="InterPro" id="IPR005502">
    <property type="entry name" value="Ribosyl_crysJ1"/>
</dbReference>
<comment type="cofactor">
    <cofactor evidence="1">
        <name>Mg(2+)</name>
        <dbReference type="ChEBI" id="CHEBI:18420"/>
    </cofactor>
    <text evidence="1">Binds 2 magnesium ions per subunit.</text>
</comment>
<evidence type="ECO:0000313" key="2">
    <source>
        <dbReference type="EMBL" id="CAG9315623.1"/>
    </source>
</evidence>
<organism evidence="2 3">
    <name type="scientific">Blepharisma stoltei</name>
    <dbReference type="NCBI Taxonomy" id="1481888"/>
    <lineage>
        <taxon>Eukaryota</taxon>
        <taxon>Sar</taxon>
        <taxon>Alveolata</taxon>
        <taxon>Ciliophora</taxon>
        <taxon>Postciliodesmatophora</taxon>
        <taxon>Heterotrichea</taxon>
        <taxon>Heterotrichida</taxon>
        <taxon>Blepharismidae</taxon>
        <taxon>Blepharisma</taxon>
    </lineage>
</organism>
<name>A0AAU9IR35_9CILI</name>
<protein>
    <submittedName>
        <fullName evidence="2">Uncharacterized protein</fullName>
    </submittedName>
</protein>
<dbReference type="AlphaFoldDB" id="A0AAU9IR35"/>
<dbReference type="Gene3D" id="1.10.4080.10">
    <property type="entry name" value="ADP-ribosylation/Crystallin J1"/>
    <property type="match status" value="1"/>
</dbReference>
<dbReference type="InterPro" id="IPR036705">
    <property type="entry name" value="Ribosyl_crysJ1_sf"/>
</dbReference>
<gene>
    <name evidence="2" type="ORF">BSTOLATCC_MIC14373</name>
</gene>
<evidence type="ECO:0000256" key="1">
    <source>
        <dbReference type="PIRSR" id="PIRSR605502-1"/>
    </source>
</evidence>
<dbReference type="SUPFAM" id="SSF101478">
    <property type="entry name" value="ADP-ribosylglycohydrolase"/>
    <property type="match status" value="1"/>
</dbReference>
<reference evidence="2" key="1">
    <citation type="submission" date="2021-09" db="EMBL/GenBank/DDBJ databases">
        <authorList>
            <consortium name="AG Swart"/>
            <person name="Singh M."/>
            <person name="Singh A."/>
            <person name="Seah K."/>
            <person name="Emmerich C."/>
        </authorList>
    </citation>
    <scope>NUCLEOTIDE SEQUENCE</scope>
    <source>
        <strain evidence="2">ATCC30299</strain>
    </source>
</reference>
<feature type="binding site" evidence="1">
    <location>
        <position position="69"/>
    </location>
    <ligand>
        <name>Mg(2+)</name>
        <dbReference type="ChEBI" id="CHEBI:18420"/>
        <label>1</label>
    </ligand>
</feature>
<dbReference type="PANTHER" id="PTHR16222">
    <property type="entry name" value="ADP-RIBOSYLGLYCOHYDROLASE"/>
    <property type="match status" value="1"/>
</dbReference>
<sequence>MKNPFKKLMISNDETIIDRCKGAIIGAWLGDAIGAVLEFQGVPNVSSLRAAFELRGGGLHHAGPGQTTDDSELTCCLLRGLSNSSNLNLNYIAEQYGNWITSRPFDLGGSLRNSLPKAANLKSHVAEMVRRGAAKNQDSQSNGCLMRISPLAVWCRNLSPADIVKAVKEEVSLSHPNVTVQLACCFHVMAIGMLINTRDRRSSYMRTKEEMEPYMNNEIREWVGLIEAESIDLPVNKASGWAKIAFVYGFRSLLAGDRYLEAVEKILSGGGDTDTNACIIGSLIASADGLSALPIEKVNRVLAWSPTLGGIKRPKWLRPSSCISLIDSLIANSPTQLTIIGGKDEYPAKKKPVKK</sequence>
<dbReference type="PANTHER" id="PTHR16222:SF35">
    <property type="entry name" value="ADP-RIBOSYLGLYCOHYDROLASE"/>
    <property type="match status" value="1"/>
</dbReference>
<dbReference type="GO" id="GO:0046872">
    <property type="term" value="F:metal ion binding"/>
    <property type="evidence" value="ECO:0007669"/>
    <property type="project" value="UniProtKB-KW"/>
</dbReference>
<keyword evidence="1" id="KW-0460">Magnesium</keyword>
<accession>A0AAU9IR35</accession>
<dbReference type="EMBL" id="CAJZBQ010000014">
    <property type="protein sequence ID" value="CAG9315623.1"/>
    <property type="molecule type" value="Genomic_DNA"/>
</dbReference>
<keyword evidence="1" id="KW-0479">Metal-binding</keyword>
<dbReference type="InterPro" id="IPR050792">
    <property type="entry name" value="ADP-ribosylglycohydrolase"/>
</dbReference>
<evidence type="ECO:0000313" key="3">
    <source>
        <dbReference type="Proteomes" id="UP001162131"/>
    </source>
</evidence>
<feature type="binding site" evidence="1">
    <location>
        <position position="275"/>
    </location>
    <ligand>
        <name>Mg(2+)</name>
        <dbReference type="ChEBI" id="CHEBI:18420"/>
        <label>1</label>
    </ligand>
</feature>
<feature type="binding site" evidence="1">
    <location>
        <position position="68"/>
    </location>
    <ligand>
        <name>Mg(2+)</name>
        <dbReference type="ChEBI" id="CHEBI:18420"/>
        <label>1</label>
    </ligand>
</feature>
<keyword evidence="3" id="KW-1185">Reference proteome</keyword>
<dbReference type="Pfam" id="PF03747">
    <property type="entry name" value="ADP_ribosyl_GH"/>
    <property type="match status" value="1"/>
</dbReference>
<comment type="caution">
    <text evidence="2">The sequence shown here is derived from an EMBL/GenBank/DDBJ whole genome shotgun (WGS) entry which is preliminary data.</text>
</comment>
<feature type="binding site" evidence="1">
    <location>
        <position position="274"/>
    </location>
    <ligand>
        <name>Mg(2+)</name>
        <dbReference type="ChEBI" id="CHEBI:18420"/>
        <label>1</label>
    </ligand>
</feature>
<feature type="binding site" evidence="1">
    <location>
        <position position="272"/>
    </location>
    <ligand>
        <name>Mg(2+)</name>
        <dbReference type="ChEBI" id="CHEBI:18420"/>
        <label>1</label>
    </ligand>
</feature>